<dbReference type="STRING" id="1202768.SAMN05216285_4197"/>
<gene>
    <name evidence="2" type="ORF">SAMN05216285_4197</name>
</gene>
<proteinExistence type="predicted"/>
<keyword evidence="3" id="KW-1185">Reference proteome</keyword>
<accession>A0A1I0R0P9</accession>
<dbReference type="Pfam" id="PF05869">
    <property type="entry name" value="Dam"/>
    <property type="match status" value="1"/>
</dbReference>
<feature type="region of interest" description="Disordered" evidence="1">
    <location>
        <begin position="1"/>
        <end position="29"/>
    </location>
</feature>
<dbReference type="GO" id="GO:0009007">
    <property type="term" value="F:site-specific DNA-methyltransferase (adenine-specific) activity"/>
    <property type="evidence" value="ECO:0007669"/>
    <property type="project" value="InterPro"/>
</dbReference>
<dbReference type="Proteomes" id="UP000183275">
    <property type="component" value="Unassembled WGS sequence"/>
</dbReference>
<evidence type="ECO:0000313" key="2">
    <source>
        <dbReference type="EMBL" id="SEW33063.1"/>
    </source>
</evidence>
<dbReference type="RefSeq" id="WP_049991445.1">
    <property type="nucleotide sequence ID" value="NZ_FOIS01000007.1"/>
</dbReference>
<dbReference type="EMBL" id="FOIS01000007">
    <property type="protein sequence ID" value="SEW33063.1"/>
    <property type="molecule type" value="Genomic_DNA"/>
</dbReference>
<dbReference type="GO" id="GO:0009307">
    <property type="term" value="P:DNA restriction-modification system"/>
    <property type="evidence" value="ECO:0007669"/>
    <property type="project" value="InterPro"/>
</dbReference>
<organism evidence="2 3">
    <name type="scientific">Natrinema salifodinae</name>
    <dbReference type="NCBI Taxonomy" id="1202768"/>
    <lineage>
        <taxon>Archaea</taxon>
        <taxon>Methanobacteriati</taxon>
        <taxon>Methanobacteriota</taxon>
        <taxon>Stenosarchaea group</taxon>
        <taxon>Halobacteria</taxon>
        <taxon>Halobacteriales</taxon>
        <taxon>Natrialbaceae</taxon>
        <taxon>Natrinema</taxon>
    </lineage>
</organism>
<name>A0A1I0R0P9_9EURY</name>
<evidence type="ECO:0000256" key="1">
    <source>
        <dbReference type="SAM" id="MobiDB-lite"/>
    </source>
</evidence>
<dbReference type="InterPro" id="IPR008593">
    <property type="entry name" value="Dam_MeTrfase"/>
</dbReference>
<dbReference type="OrthoDB" id="206305at2157"/>
<dbReference type="GO" id="GO:0003677">
    <property type="term" value="F:DNA binding"/>
    <property type="evidence" value="ECO:0007669"/>
    <property type="project" value="InterPro"/>
</dbReference>
<reference evidence="3" key="1">
    <citation type="submission" date="2016-10" db="EMBL/GenBank/DDBJ databases">
        <authorList>
            <person name="Varghese N."/>
        </authorList>
    </citation>
    <scope>NUCLEOTIDE SEQUENCE [LARGE SCALE GENOMIC DNA]</scope>
    <source>
        <strain evidence="3">CGMCC 1.12284</strain>
    </source>
</reference>
<keyword evidence="2" id="KW-0808">Transferase</keyword>
<dbReference type="AlphaFoldDB" id="A0A1I0R0P9"/>
<dbReference type="GO" id="GO:0032259">
    <property type="term" value="P:methylation"/>
    <property type="evidence" value="ECO:0007669"/>
    <property type="project" value="UniProtKB-KW"/>
</dbReference>
<evidence type="ECO:0000313" key="3">
    <source>
        <dbReference type="Proteomes" id="UP000183275"/>
    </source>
</evidence>
<keyword evidence="2" id="KW-0489">Methyltransferase</keyword>
<feature type="compositionally biased region" description="Basic and acidic residues" evidence="1">
    <location>
        <begin position="1"/>
        <end position="12"/>
    </location>
</feature>
<sequence length="187" mass="21155">MSEKGTDREKWDTPPGHFGSKTDEWSTPPELLRSLEKAVGGFDLDPCSGAERKSIAEQTYTAEDDGLKQAWFGTVWCNPPYSDMESWMQKAVNESNREDVDLVLVLAPARTSTQWFHKYATKADAVAFLEGRLTFGDPREQVRNAPFPSIIAVFGEYPEDLGDTLDRRGMVYRSDQRDQRTQQTVIA</sequence>
<protein>
    <submittedName>
        <fullName evidence="2">Phage N-6-adenine-methyltransferase</fullName>
    </submittedName>
</protein>